<dbReference type="Gene3D" id="2.40.50.550">
    <property type="match status" value="1"/>
</dbReference>
<name>A0ABP0EW08_CLALP</name>
<dbReference type="Gene3D" id="1.25.40.10">
    <property type="entry name" value="Tetratricopeptide repeat domain"/>
    <property type="match status" value="1"/>
</dbReference>
<dbReference type="EMBL" id="CAWYQH010000001">
    <property type="protein sequence ID" value="CAK8671161.1"/>
    <property type="molecule type" value="Genomic_DNA"/>
</dbReference>
<sequence length="448" mass="50774">MFSVCINTKCFCYSLVPVDMESSEDVADLVEKLYQYRDNFVDTHGLNNIKEKPGLVKCEMDKTLCRLKEQESNCQKTMYMLLYAKVLNIVPEYSRECEEYLSKVVKRDPSLIEAWNMLGETFWKKGDISAAKDCFEGALKRSKEKVSLRSLSMVLRQLKPSKLGDEQKNILQSVEHAKEAVQLDVNDGTSWYVLGNAYLSLFFSTEQNPKVLTLSLNAYAQAEKVDPLSVHNPDLHFNRAAACRYEEAYKLALEGWLKAEALDPTWVEPRAKISELCNFLDKLNELVKKRGRLKNKRLQNLISSIKEKDLGPYHGEFVNKDKKVTLTSTNIKDLKEGRNEEKVLLGRVVCNLADLTLVPFTFAIVDSSGSCCAVTLYNLAQGRGMIIGDSVAIPEPYLTHHDIEWQGGSRWKFSSIRVTNPVVLVVNGKKLTNEHCGYTRVSMTPSDL</sequence>
<dbReference type="Pfam" id="PF16669">
    <property type="entry name" value="TTC5_OB"/>
    <property type="match status" value="1"/>
</dbReference>
<dbReference type="Pfam" id="PF13181">
    <property type="entry name" value="TPR_8"/>
    <property type="match status" value="1"/>
</dbReference>
<dbReference type="Proteomes" id="UP001642483">
    <property type="component" value="Unassembled WGS sequence"/>
</dbReference>
<dbReference type="InterPro" id="IPR019734">
    <property type="entry name" value="TPR_rpt"/>
</dbReference>
<keyword evidence="1" id="KW-0802">TPR repeat</keyword>
<comment type="caution">
    <text evidence="3">The sequence shown here is derived from an EMBL/GenBank/DDBJ whole genome shotgun (WGS) entry which is preliminary data.</text>
</comment>
<proteinExistence type="predicted"/>
<reference evidence="3 4" key="1">
    <citation type="submission" date="2024-02" db="EMBL/GenBank/DDBJ databases">
        <authorList>
            <person name="Daric V."/>
            <person name="Darras S."/>
        </authorList>
    </citation>
    <scope>NUCLEOTIDE SEQUENCE [LARGE SCALE GENOMIC DNA]</scope>
</reference>
<dbReference type="SUPFAM" id="SSF48452">
    <property type="entry name" value="TPR-like"/>
    <property type="match status" value="1"/>
</dbReference>
<organism evidence="3 4">
    <name type="scientific">Clavelina lepadiformis</name>
    <name type="common">Light-bulb sea squirt</name>
    <name type="synonym">Ascidia lepadiformis</name>
    <dbReference type="NCBI Taxonomy" id="159417"/>
    <lineage>
        <taxon>Eukaryota</taxon>
        <taxon>Metazoa</taxon>
        <taxon>Chordata</taxon>
        <taxon>Tunicata</taxon>
        <taxon>Ascidiacea</taxon>
        <taxon>Aplousobranchia</taxon>
        <taxon>Clavelinidae</taxon>
        <taxon>Clavelina</taxon>
    </lineage>
</organism>
<feature type="repeat" description="TPR" evidence="1">
    <location>
        <begin position="112"/>
        <end position="145"/>
    </location>
</feature>
<keyword evidence="4" id="KW-1185">Reference proteome</keyword>
<dbReference type="InterPro" id="IPR032076">
    <property type="entry name" value="TTC5_OB"/>
</dbReference>
<gene>
    <name evidence="3" type="ORF">CVLEPA_LOCUS178</name>
</gene>
<dbReference type="InterPro" id="IPR011990">
    <property type="entry name" value="TPR-like_helical_dom_sf"/>
</dbReference>
<accession>A0ABP0EW08</accession>
<evidence type="ECO:0000313" key="4">
    <source>
        <dbReference type="Proteomes" id="UP001642483"/>
    </source>
</evidence>
<dbReference type="InterPro" id="IPR038645">
    <property type="entry name" value="TTC5_OB_sf"/>
</dbReference>
<evidence type="ECO:0000313" key="3">
    <source>
        <dbReference type="EMBL" id="CAK8671161.1"/>
    </source>
</evidence>
<dbReference type="PROSITE" id="PS50005">
    <property type="entry name" value="TPR"/>
    <property type="match status" value="1"/>
</dbReference>
<dbReference type="SMART" id="SM00028">
    <property type="entry name" value="TPR"/>
    <property type="match status" value="2"/>
</dbReference>
<protein>
    <recommendedName>
        <fullName evidence="2">Tetratricopeptide repeat protein 5 OB fold domain-containing protein</fullName>
    </recommendedName>
</protein>
<evidence type="ECO:0000259" key="2">
    <source>
        <dbReference type="Pfam" id="PF16669"/>
    </source>
</evidence>
<feature type="domain" description="Tetratricopeptide repeat protein 5 OB fold" evidence="2">
    <location>
        <begin position="326"/>
        <end position="437"/>
    </location>
</feature>
<evidence type="ECO:0000256" key="1">
    <source>
        <dbReference type="PROSITE-ProRule" id="PRU00339"/>
    </source>
</evidence>